<dbReference type="InterPro" id="IPR036908">
    <property type="entry name" value="RlpA-like_sf"/>
</dbReference>
<dbReference type="NCBIfam" id="TIGR00413">
    <property type="entry name" value="rlpA"/>
    <property type="match status" value="1"/>
</dbReference>
<gene>
    <name evidence="4 8" type="primary">rlpA</name>
    <name evidence="8" type="ORF">MTBPR1_10434</name>
</gene>
<evidence type="ECO:0000256" key="1">
    <source>
        <dbReference type="ARBA" id="ARBA00022729"/>
    </source>
</evidence>
<dbReference type="SUPFAM" id="SSF50685">
    <property type="entry name" value="Barwin-like endoglucanases"/>
    <property type="match status" value="1"/>
</dbReference>
<protein>
    <recommendedName>
        <fullName evidence="4">Endolytic peptidoglycan transglycosylase RlpA</fullName>
        <ecNumber evidence="4">4.2.2.-</ecNumber>
    </recommendedName>
</protein>
<dbReference type="HAMAP" id="MF_02071">
    <property type="entry name" value="RlpA"/>
    <property type="match status" value="1"/>
</dbReference>
<dbReference type="InterPro" id="IPR009009">
    <property type="entry name" value="RlpA-like_DPBB"/>
</dbReference>
<name>A0A1C3RD34_9PROT</name>
<keyword evidence="9" id="KW-1185">Reference proteome</keyword>
<evidence type="ECO:0000256" key="3">
    <source>
        <dbReference type="ARBA" id="ARBA00023316"/>
    </source>
</evidence>
<dbReference type="STRING" id="1867952.MTBPR1_10434"/>
<accession>A0A1C3RD34</accession>
<feature type="compositionally biased region" description="Low complexity" evidence="6">
    <location>
        <begin position="221"/>
        <end position="239"/>
    </location>
</feature>
<dbReference type="OrthoDB" id="9779128at2"/>
<dbReference type="InterPro" id="IPR036680">
    <property type="entry name" value="SPOR-like_sf"/>
</dbReference>
<organism evidence="8 9">
    <name type="scientific">Candidatus Terasakiella magnetica</name>
    <dbReference type="NCBI Taxonomy" id="1867952"/>
    <lineage>
        <taxon>Bacteria</taxon>
        <taxon>Pseudomonadati</taxon>
        <taxon>Pseudomonadota</taxon>
        <taxon>Alphaproteobacteria</taxon>
        <taxon>Rhodospirillales</taxon>
        <taxon>Terasakiellaceae</taxon>
        <taxon>Terasakiella</taxon>
    </lineage>
</organism>
<comment type="similarity">
    <text evidence="4 5">Belongs to the RlpA family.</text>
</comment>
<evidence type="ECO:0000256" key="5">
    <source>
        <dbReference type="RuleBase" id="RU003495"/>
    </source>
</evidence>
<keyword evidence="1" id="KW-0732">Signal</keyword>
<dbReference type="CDD" id="cd22268">
    <property type="entry name" value="DPBB_RlpA-like"/>
    <property type="match status" value="1"/>
</dbReference>
<evidence type="ECO:0000256" key="4">
    <source>
        <dbReference type="HAMAP-Rule" id="MF_02071"/>
    </source>
</evidence>
<dbReference type="PROSITE" id="PS51724">
    <property type="entry name" value="SPOR"/>
    <property type="match status" value="1"/>
</dbReference>
<proteinExistence type="inferred from homology"/>
<dbReference type="GO" id="GO:0000270">
    <property type="term" value="P:peptidoglycan metabolic process"/>
    <property type="evidence" value="ECO:0007669"/>
    <property type="project" value="UniProtKB-UniRule"/>
</dbReference>
<dbReference type="GO" id="GO:0008932">
    <property type="term" value="F:lytic endotransglycosylase activity"/>
    <property type="evidence" value="ECO:0007669"/>
    <property type="project" value="UniProtKB-UniRule"/>
</dbReference>
<dbReference type="Gene3D" id="2.40.40.10">
    <property type="entry name" value="RlpA-like domain"/>
    <property type="match status" value="1"/>
</dbReference>
<evidence type="ECO:0000313" key="9">
    <source>
        <dbReference type="Proteomes" id="UP000231658"/>
    </source>
</evidence>
<dbReference type="GO" id="GO:0042834">
    <property type="term" value="F:peptidoglycan binding"/>
    <property type="evidence" value="ECO:0007669"/>
    <property type="project" value="InterPro"/>
</dbReference>
<dbReference type="InterPro" id="IPR007730">
    <property type="entry name" value="SPOR-like_dom"/>
</dbReference>
<evidence type="ECO:0000256" key="2">
    <source>
        <dbReference type="ARBA" id="ARBA00023239"/>
    </source>
</evidence>
<dbReference type="EC" id="4.2.2.-" evidence="4"/>
<reference evidence="8 9" key="1">
    <citation type="submission" date="2016-07" db="EMBL/GenBank/DDBJ databases">
        <authorList>
            <person name="Lefevre C.T."/>
        </authorList>
    </citation>
    <scope>NUCLEOTIDE SEQUENCE [LARGE SCALE GENOMIC DNA]</scope>
    <source>
        <strain evidence="8">PR1</strain>
    </source>
</reference>
<dbReference type="SUPFAM" id="SSF110997">
    <property type="entry name" value="Sporulation related repeat"/>
    <property type="match status" value="1"/>
</dbReference>
<evidence type="ECO:0000313" key="8">
    <source>
        <dbReference type="EMBL" id="SCA55187.1"/>
    </source>
</evidence>
<keyword evidence="3 4" id="KW-0961">Cell wall biogenesis/degradation</keyword>
<dbReference type="Proteomes" id="UP000231658">
    <property type="component" value="Unassembled WGS sequence"/>
</dbReference>
<dbReference type="GO" id="GO:0009279">
    <property type="term" value="C:cell outer membrane"/>
    <property type="evidence" value="ECO:0007669"/>
    <property type="project" value="TreeGrafter"/>
</dbReference>
<dbReference type="GO" id="GO:0071555">
    <property type="term" value="P:cell wall organization"/>
    <property type="evidence" value="ECO:0007669"/>
    <property type="project" value="UniProtKB-KW"/>
</dbReference>
<keyword evidence="8" id="KW-0449">Lipoprotein</keyword>
<dbReference type="AlphaFoldDB" id="A0A1C3RD34"/>
<dbReference type="PANTHER" id="PTHR34183:SF1">
    <property type="entry name" value="ENDOLYTIC PEPTIDOGLYCAN TRANSGLYCOSYLASE RLPA"/>
    <property type="match status" value="1"/>
</dbReference>
<feature type="compositionally biased region" description="Polar residues" evidence="6">
    <location>
        <begin position="240"/>
        <end position="252"/>
    </location>
</feature>
<evidence type="ECO:0000256" key="6">
    <source>
        <dbReference type="SAM" id="MobiDB-lite"/>
    </source>
</evidence>
<dbReference type="Pfam" id="PF05036">
    <property type="entry name" value="SPOR"/>
    <property type="match status" value="1"/>
</dbReference>
<feature type="region of interest" description="Disordered" evidence="6">
    <location>
        <begin position="216"/>
        <end position="252"/>
    </location>
</feature>
<dbReference type="InterPro" id="IPR012997">
    <property type="entry name" value="RplA"/>
</dbReference>
<dbReference type="Gene3D" id="3.30.70.1070">
    <property type="entry name" value="Sporulation related repeat"/>
    <property type="match status" value="1"/>
</dbReference>
<dbReference type="EMBL" id="FLYE01000001">
    <property type="protein sequence ID" value="SCA55187.1"/>
    <property type="molecule type" value="Genomic_DNA"/>
</dbReference>
<feature type="domain" description="SPOR" evidence="7">
    <location>
        <begin position="258"/>
        <end position="336"/>
    </location>
</feature>
<sequence>MIFGQYGKPTFETKVPVMKKLMRPRTAVFAMMAAVLLSGCSETRFLASSAKKVSGAPAISGHYKVGNPYQIQGVWYYPSEDFDYVETGIASWYGPKFHGKPTANGEVFDMNQVNAAHRTLPLPSLVRVTNLENGRSLVVRVNDRGPFAHGRILDMSKRGAQLLGYEKQGTARVKVEILKEQSLALKNSLVNQVAGKNAPIKSGGMQKPMVSAQNLSAPNGAQAAPQAAPTQTAMAPQQQSSWSNPQAPKQDTSIKTYAVAPTRMYIQAGAFSRFENANRVKAKLSGVGDVEVSQVLVNGRDFFRVRVGPLQNVNAADQILNDVINAGYPSAKIIVEKGKG</sequence>
<keyword evidence="2 4" id="KW-0456">Lyase</keyword>
<evidence type="ECO:0000259" key="7">
    <source>
        <dbReference type="PROSITE" id="PS51724"/>
    </source>
</evidence>
<dbReference type="Pfam" id="PF03330">
    <property type="entry name" value="DPBB_1"/>
    <property type="match status" value="1"/>
</dbReference>
<comment type="function">
    <text evidence="4">Lytic transglycosylase with a strong preference for naked glycan strands that lack stem peptides.</text>
</comment>
<dbReference type="PANTHER" id="PTHR34183">
    <property type="entry name" value="ENDOLYTIC PEPTIDOGLYCAN TRANSGLYCOSYLASE RLPA"/>
    <property type="match status" value="1"/>
</dbReference>
<dbReference type="InterPro" id="IPR034718">
    <property type="entry name" value="RlpA"/>
</dbReference>